<dbReference type="PANTHER" id="PTHR31871">
    <property type="entry name" value="OS02G0137100 PROTEIN"/>
    <property type="match status" value="1"/>
</dbReference>
<gene>
    <name evidence="2" type="ORF">C5167_001699</name>
</gene>
<dbReference type="EMBL" id="CM010723">
    <property type="protein sequence ID" value="RZC77532.1"/>
    <property type="molecule type" value="Genomic_DNA"/>
</dbReference>
<name>A0A4Y7KYS4_PAPSO</name>
<proteinExistence type="predicted"/>
<dbReference type="Proteomes" id="UP000316621">
    <property type="component" value="Chromosome 9"/>
</dbReference>
<dbReference type="AlphaFoldDB" id="A0A4Y7KYS4"/>
<evidence type="ECO:0000313" key="2">
    <source>
        <dbReference type="EMBL" id="RZC77532.1"/>
    </source>
</evidence>
<dbReference type="Pfam" id="PF09713">
    <property type="entry name" value="A_thal_3526"/>
    <property type="match status" value="1"/>
</dbReference>
<dbReference type="Gramene" id="RZC77532">
    <property type="protein sequence ID" value="RZC77532"/>
    <property type="gene ID" value="C5167_001699"/>
</dbReference>
<feature type="region of interest" description="Disordered" evidence="1">
    <location>
        <begin position="299"/>
        <end position="338"/>
    </location>
</feature>
<evidence type="ECO:0000256" key="1">
    <source>
        <dbReference type="SAM" id="MobiDB-lite"/>
    </source>
</evidence>
<dbReference type="NCBIfam" id="TIGR01589">
    <property type="entry name" value="A_thal_3526"/>
    <property type="match status" value="1"/>
</dbReference>
<dbReference type="OMA" id="QNGGMIK"/>
<feature type="compositionally biased region" description="Polar residues" evidence="1">
    <location>
        <begin position="156"/>
        <end position="183"/>
    </location>
</feature>
<dbReference type="STRING" id="3469.A0A4Y7KYS4"/>
<protein>
    <submittedName>
        <fullName evidence="2">Uncharacterized protein</fullName>
    </submittedName>
</protein>
<dbReference type="InterPro" id="IPR006476">
    <property type="entry name" value="CHP01589_pln"/>
</dbReference>
<sequence length="338" mass="37741">MSTGEVRRVSRQDIQLVQNLIERCLQLYMNQKEVVETLLIQAKIEPGFTELVILVTAFLKYWKRERVFCIYYAYAVKVWQKLEEENREFFKAYHVRLMVKHQIMIFNELLEKQVELMRKTCPVGIGMSNGSSLNQNPPCFMSDQRVQPSRPESMHHSVSPSTTIRNGVHGNIQSSDDSSAHTGRMDVSQNMLPTHDALGMIQGVNGIVVKSESGYSNNSPFAFGLDGTVLDTRPTVVDASVASYSSVESNSQALSSSLLDTDASSFGFLGQIPRNFSLSDLTADFSQSSDILESYSRSPFLAGDTDDFLDSPGREPQGDNKRLDTISEGLSFDEFGSE</sequence>
<feature type="compositionally biased region" description="Basic and acidic residues" evidence="1">
    <location>
        <begin position="312"/>
        <end position="325"/>
    </location>
</feature>
<organism evidence="2 3">
    <name type="scientific">Papaver somniferum</name>
    <name type="common">Opium poppy</name>
    <dbReference type="NCBI Taxonomy" id="3469"/>
    <lineage>
        <taxon>Eukaryota</taxon>
        <taxon>Viridiplantae</taxon>
        <taxon>Streptophyta</taxon>
        <taxon>Embryophyta</taxon>
        <taxon>Tracheophyta</taxon>
        <taxon>Spermatophyta</taxon>
        <taxon>Magnoliopsida</taxon>
        <taxon>Ranunculales</taxon>
        <taxon>Papaveraceae</taxon>
        <taxon>Papaveroideae</taxon>
        <taxon>Papaver</taxon>
    </lineage>
</organism>
<evidence type="ECO:0000313" key="3">
    <source>
        <dbReference type="Proteomes" id="UP000316621"/>
    </source>
</evidence>
<keyword evidence="3" id="KW-1185">Reference proteome</keyword>
<accession>A0A4Y7KYS4</accession>
<reference evidence="2 3" key="1">
    <citation type="journal article" date="2018" name="Science">
        <title>The opium poppy genome and morphinan production.</title>
        <authorList>
            <person name="Guo L."/>
            <person name="Winzer T."/>
            <person name="Yang X."/>
            <person name="Li Y."/>
            <person name="Ning Z."/>
            <person name="He Z."/>
            <person name="Teodor R."/>
            <person name="Lu Y."/>
            <person name="Bowser T.A."/>
            <person name="Graham I.A."/>
            <person name="Ye K."/>
        </authorList>
    </citation>
    <scope>NUCLEOTIDE SEQUENCE [LARGE SCALE GENOMIC DNA]</scope>
    <source>
        <strain evidence="3">cv. HN1</strain>
        <tissue evidence="2">Leaves</tissue>
    </source>
</reference>
<feature type="region of interest" description="Disordered" evidence="1">
    <location>
        <begin position="143"/>
        <end position="183"/>
    </location>
</feature>
<dbReference type="PANTHER" id="PTHR31871:SF1">
    <property type="entry name" value="HISTIDINE-TRNA LIGASE"/>
    <property type="match status" value="1"/>
</dbReference>